<gene>
    <name evidence="1" type="ORF">DACRYDRAFT_23663</name>
</gene>
<dbReference type="Proteomes" id="UP000030653">
    <property type="component" value="Unassembled WGS sequence"/>
</dbReference>
<accession>M5FVB1</accession>
<proteinExistence type="predicted"/>
<dbReference type="AlphaFoldDB" id="M5FVB1"/>
<evidence type="ECO:0000313" key="1">
    <source>
        <dbReference type="EMBL" id="EJT99554.1"/>
    </source>
</evidence>
<name>M5FVB1_DACPD</name>
<protein>
    <submittedName>
        <fullName evidence="1">Uncharacterized protein</fullName>
    </submittedName>
</protein>
<sequence length="130" mass="14500">MVRHLHPQPDSPQSTICAAGSTCPLPVMVMMLYLAHQFLQSAMDPAALVHEMERCFPILTSAYQWTDCPSSPDSTPQSYQSQSLMQFTGDLVPVLHLSLSHNMFTQSMWSRYIPPDCFGNVETTSGAYDL</sequence>
<dbReference type="EMBL" id="JH795869">
    <property type="protein sequence ID" value="EJT99554.1"/>
    <property type="molecule type" value="Genomic_DNA"/>
</dbReference>
<keyword evidence="2" id="KW-1185">Reference proteome</keyword>
<dbReference type="HOGENOM" id="CLU_1938090_0_0_1"/>
<dbReference type="RefSeq" id="XP_040626452.1">
    <property type="nucleotide sequence ID" value="XM_040773332.1"/>
</dbReference>
<reference evidence="1 2" key="1">
    <citation type="journal article" date="2012" name="Science">
        <title>The Paleozoic origin of enzymatic lignin decomposition reconstructed from 31 fungal genomes.</title>
        <authorList>
            <person name="Floudas D."/>
            <person name="Binder M."/>
            <person name="Riley R."/>
            <person name="Barry K."/>
            <person name="Blanchette R.A."/>
            <person name="Henrissat B."/>
            <person name="Martinez A.T."/>
            <person name="Otillar R."/>
            <person name="Spatafora J.W."/>
            <person name="Yadav J.S."/>
            <person name="Aerts A."/>
            <person name="Benoit I."/>
            <person name="Boyd A."/>
            <person name="Carlson A."/>
            <person name="Copeland A."/>
            <person name="Coutinho P.M."/>
            <person name="de Vries R.P."/>
            <person name="Ferreira P."/>
            <person name="Findley K."/>
            <person name="Foster B."/>
            <person name="Gaskell J."/>
            <person name="Glotzer D."/>
            <person name="Gorecki P."/>
            <person name="Heitman J."/>
            <person name="Hesse C."/>
            <person name="Hori C."/>
            <person name="Igarashi K."/>
            <person name="Jurgens J.A."/>
            <person name="Kallen N."/>
            <person name="Kersten P."/>
            <person name="Kohler A."/>
            <person name="Kuees U."/>
            <person name="Kumar T.K.A."/>
            <person name="Kuo A."/>
            <person name="LaButti K."/>
            <person name="Larrondo L.F."/>
            <person name="Lindquist E."/>
            <person name="Ling A."/>
            <person name="Lombard V."/>
            <person name="Lucas S."/>
            <person name="Lundell T."/>
            <person name="Martin R."/>
            <person name="McLaughlin D.J."/>
            <person name="Morgenstern I."/>
            <person name="Morin E."/>
            <person name="Murat C."/>
            <person name="Nagy L.G."/>
            <person name="Nolan M."/>
            <person name="Ohm R.A."/>
            <person name="Patyshakuliyeva A."/>
            <person name="Rokas A."/>
            <person name="Ruiz-Duenas F.J."/>
            <person name="Sabat G."/>
            <person name="Salamov A."/>
            <person name="Samejima M."/>
            <person name="Schmutz J."/>
            <person name="Slot J.C."/>
            <person name="St John F."/>
            <person name="Stenlid J."/>
            <person name="Sun H."/>
            <person name="Sun S."/>
            <person name="Syed K."/>
            <person name="Tsang A."/>
            <person name="Wiebenga A."/>
            <person name="Young D."/>
            <person name="Pisabarro A."/>
            <person name="Eastwood D.C."/>
            <person name="Martin F."/>
            <person name="Cullen D."/>
            <person name="Grigoriev I.V."/>
            <person name="Hibbett D.S."/>
        </authorList>
    </citation>
    <scope>NUCLEOTIDE SEQUENCE [LARGE SCALE GENOMIC DNA]</scope>
    <source>
        <strain evidence="1 2">DJM-731 SS1</strain>
    </source>
</reference>
<evidence type="ECO:0000313" key="2">
    <source>
        <dbReference type="Proteomes" id="UP000030653"/>
    </source>
</evidence>
<organism evidence="1 2">
    <name type="scientific">Dacryopinax primogenitus (strain DJM 731)</name>
    <name type="common">Brown rot fungus</name>
    <dbReference type="NCBI Taxonomy" id="1858805"/>
    <lineage>
        <taxon>Eukaryota</taxon>
        <taxon>Fungi</taxon>
        <taxon>Dikarya</taxon>
        <taxon>Basidiomycota</taxon>
        <taxon>Agaricomycotina</taxon>
        <taxon>Dacrymycetes</taxon>
        <taxon>Dacrymycetales</taxon>
        <taxon>Dacrymycetaceae</taxon>
        <taxon>Dacryopinax</taxon>
    </lineage>
</organism>
<dbReference type="GeneID" id="63688394"/>